<keyword evidence="3" id="KW-1185">Reference proteome</keyword>
<keyword evidence="1" id="KW-0732">Signal</keyword>
<protein>
    <recommendedName>
        <fullName evidence="4">Cna protein B-type domain protein</fullName>
    </recommendedName>
</protein>
<gene>
    <name evidence="2" type="ORF">FHS11_001221</name>
</gene>
<evidence type="ECO:0008006" key="4">
    <source>
        <dbReference type="Google" id="ProtNLM"/>
    </source>
</evidence>
<accession>A0A839S9J6</accession>
<dbReference type="InterPro" id="IPR008969">
    <property type="entry name" value="CarboxyPept-like_regulatory"/>
</dbReference>
<dbReference type="Proteomes" id="UP000539265">
    <property type="component" value="Unassembled WGS sequence"/>
</dbReference>
<evidence type="ECO:0000313" key="3">
    <source>
        <dbReference type="Proteomes" id="UP000539265"/>
    </source>
</evidence>
<proteinExistence type="predicted"/>
<dbReference type="RefSeq" id="WP_096356302.1">
    <property type="nucleotide sequence ID" value="NZ_AP017313.1"/>
</dbReference>
<dbReference type="AlphaFoldDB" id="A0A839S9J6"/>
<name>A0A839S9J6_9SPHI</name>
<dbReference type="EMBL" id="JACHWX010000002">
    <property type="protein sequence ID" value="MBB3054811.1"/>
    <property type="molecule type" value="Genomic_DNA"/>
</dbReference>
<dbReference type="OrthoDB" id="1118857at2"/>
<feature type="chain" id="PRO_5032294333" description="Cna protein B-type domain protein" evidence="1">
    <location>
        <begin position="21"/>
        <end position="244"/>
    </location>
</feature>
<comment type="caution">
    <text evidence="2">The sequence shown here is derived from an EMBL/GenBank/DDBJ whole genome shotgun (WGS) entry which is preliminary data.</text>
</comment>
<reference evidence="2" key="1">
    <citation type="submission" date="2020-08" db="EMBL/GenBank/DDBJ databases">
        <title>Genomic Encyclopedia of Type Strains, Phase III (KMG-III): the genomes of soil and plant-associated and newly described type strains.</title>
        <authorList>
            <person name="Whitman W."/>
        </authorList>
    </citation>
    <scope>NUCLEOTIDE SEQUENCE [LARGE SCALE GENOMIC DNA]</scope>
    <source>
        <strain evidence="2">CECT 8628</strain>
    </source>
</reference>
<organism evidence="2 3">
    <name type="scientific">Mucilaginibacter gotjawali</name>
    <dbReference type="NCBI Taxonomy" id="1550579"/>
    <lineage>
        <taxon>Bacteria</taxon>
        <taxon>Pseudomonadati</taxon>
        <taxon>Bacteroidota</taxon>
        <taxon>Sphingobacteriia</taxon>
        <taxon>Sphingobacteriales</taxon>
        <taxon>Sphingobacteriaceae</taxon>
        <taxon>Mucilaginibacter</taxon>
    </lineage>
</organism>
<evidence type="ECO:0000313" key="2">
    <source>
        <dbReference type="EMBL" id="MBB3054811.1"/>
    </source>
</evidence>
<sequence length="244" mass="27713">MIRQFIFIVLFLLTASAAFAQDELSGRVYENKTNVFLQGVKVEDLKTHTMTMTGKDGSFTIKAAVGDVICFSVFSYKPDTVYVANLKYMQVFLDLRQNMLDEVKVTNQEIKGNAGFAPQVERGPLNSQSVTYQTDANGDYKGGVKLRVFDGGPTQKQREKAVNDKEKQKQGILKIFNADYLKKYLPITGQEMQNFIILYMPDPGTFYGETFNLVAYLNGCYEEFQKIPLEDRQSKEYTQLKSSN</sequence>
<evidence type="ECO:0000256" key="1">
    <source>
        <dbReference type="SAM" id="SignalP"/>
    </source>
</evidence>
<dbReference type="SUPFAM" id="SSF49464">
    <property type="entry name" value="Carboxypeptidase regulatory domain-like"/>
    <property type="match status" value="1"/>
</dbReference>
<feature type="signal peptide" evidence="1">
    <location>
        <begin position="1"/>
        <end position="20"/>
    </location>
</feature>